<proteinExistence type="predicted"/>
<evidence type="ECO:0000313" key="3">
    <source>
        <dbReference type="EMBL" id="QTD55778.1"/>
    </source>
</evidence>
<evidence type="ECO:0000256" key="2">
    <source>
        <dbReference type="SAM" id="SignalP"/>
    </source>
</evidence>
<dbReference type="PANTHER" id="PTHR30451:SF5">
    <property type="entry name" value="SLR0019 PROTEIN"/>
    <property type="match status" value="1"/>
</dbReference>
<keyword evidence="2" id="KW-0732">Signal</keyword>
<dbReference type="Pfam" id="PF00577">
    <property type="entry name" value="Usher"/>
    <property type="match status" value="1"/>
</dbReference>
<dbReference type="InterPro" id="IPR000015">
    <property type="entry name" value="Fimb_usher"/>
</dbReference>
<feature type="compositionally biased region" description="Polar residues" evidence="1">
    <location>
        <begin position="35"/>
        <end position="44"/>
    </location>
</feature>
<feature type="region of interest" description="Disordered" evidence="1">
    <location>
        <begin position="24"/>
        <end position="73"/>
    </location>
</feature>
<evidence type="ECO:0000256" key="1">
    <source>
        <dbReference type="SAM" id="MobiDB-lite"/>
    </source>
</evidence>
<sequence>MRISFLVRSSLVVLAVALSGGRAAHADTPDVGVSNGLNSQSTESPDQEDQDRKNQNQAIQSPEGQTSEDEPQESIDDIFKQVFGKERPALGEGNYVVLIEGINVGEYLVTPDNKGQPGSIAASFVNTVLAPITVVETADLLKALANGRDSVTFDELRKLGLTVAFDDAQLVLRIDIPAAMRTVRSLNLRSLRNRSDIELVEQSDFSGYVSVRAGTTIVEDSRSADTGFARFVADVDLALNVRGLVAEAELRYDDSRQKKFSRGDIRLTYDDRDTLVRYELGDLSVGRRPFQNAPRIAGISAFRNFNINPYLNIRPSPEQAFEIDRSARVEVLLNGVPIRTYDLRSGRYNLRDFPLIPSAGNDIELRITYASGETELRSYPAFYDIELLAPGLFDFAANFGLPYRDEDGVRRYDDNNYNGTAFVRYGFTPTLTGGLNWEGDRFFNLVGAEIVWASPIGTFGVNSSTNVNSFNPDHSQISLQYRWRDTDIVRDRAIDATVILTGKDYRTLNQLFGGSFIAKQARFRIGQKITSQSRLQFFAGYDEFRDGQRDGYYIGANYSHQFRFGSVSASAEYRRSDERSGPVFRIGLSVPLGRSSLTSSYTSEDNAARIEYNRLASVGVNSFGFSAAAERRDGSDRQFGRATYIGNRFEGSIEQISSNYFSDRERDLRTEVTFGTAIVMADGQFGISRPVRNSFAIVRANEKAGDYQLAVEPRTGFGSSKTQYSAYSGALGPAVVTTMTPYFNRSLQVDAPDAPAGTSLGGQVFAVNPGYRSGFHLEVGSARNVSLVGNMVDRDGDALVFVTAEARDTASGAKGADTTQIFTNAKGRFFLEGVEAGRTYDITVTAGEQTATKAVTIPEEVTGIYKLDGDLFYDLDVQSKGENDDETIP</sequence>
<dbReference type="Proteomes" id="UP000663923">
    <property type="component" value="Chromosome"/>
</dbReference>
<evidence type="ECO:0000313" key="4">
    <source>
        <dbReference type="Proteomes" id="UP000663923"/>
    </source>
</evidence>
<accession>A0ABX7T2J4</accession>
<feature type="compositionally biased region" description="Polar residues" evidence="1">
    <location>
        <begin position="55"/>
        <end position="65"/>
    </location>
</feature>
<feature type="chain" id="PRO_5047113210" evidence="2">
    <location>
        <begin position="27"/>
        <end position="889"/>
    </location>
</feature>
<dbReference type="PANTHER" id="PTHR30451">
    <property type="entry name" value="OUTER MEMBRANE USHER PROTEIN"/>
    <property type="match status" value="1"/>
</dbReference>
<name>A0ABX7T2J4_9SPHN</name>
<keyword evidence="4" id="KW-1185">Reference proteome</keyword>
<feature type="signal peptide" evidence="2">
    <location>
        <begin position="1"/>
        <end position="26"/>
    </location>
</feature>
<protein>
    <submittedName>
        <fullName evidence="3">Fimbrial biogenesis outer membrane usher protein</fullName>
    </submittedName>
</protein>
<gene>
    <name evidence="3" type="ORF">J4G78_16555</name>
</gene>
<dbReference type="EMBL" id="CP071794">
    <property type="protein sequence ID" value="QTD55778.1"/>
    <property type="molecule type" value="Genomic_DNA"/>
</dbReference>
<dbReference type="RefSeq" id="WP_207987602.1">
    <property type="nucleotide sequence ID" value="NZ_CP071794.1"/>
</dbReference>
<reference evidence="3 4" key="1">
    <citation type="submission" date="2021-03" db="EMBL/GenBank/DDBJ databases">
        <title>Complete genome of Parasphingorhabdus_sp.JHSY0214.</title>
        <authorList>
            <person name="Yoo J.H."/>
            <person name="Bae J.W."/>
        </authorList>
    </citation>
    <scope>NUCLEOTIDE SEQUENCE [LARGE SCALE GENOMIC DNA]</scope>
    <source>
        <strain evidence="3 4">JHSY0214</strain>
    </source>
</reference>
<organism evidence="3 4">
    <name type="scientific">Parasphingorhabdus cellanae</name>
    <dbReference type="NCBI Taxonomy" id="2806553"/>
    <lineage>
        <taxon>Bacteria</taxon>
        <taxon>Pseudomonadati</taxon>
        <taxon>Pseudomonadota</taxon>
        <taxon>Alphaproteobacteria</taxon>
        <taxon>Sphingomonadales</taxon>
        <taxon>Sphingomonadaceae</taxon>
        <taxon>Parasphingorhabdus</taxon>
    </lineage>
</organism>